<dbReference type="Proteomes" id="UP001162483">
    <property type="component" value="Unassembled WGS sequence"/>
</dbReference>
<name>A0ABN9C317_9NEOB</name>
<keyword evidence="2" id="KW-1185">Reference proteome</keyword>
<sequence>MQPQTMTLPPPCLTDGSSNPCPQSACLQQTVCGLSCASSLEEASFWDDSHADQLMQCSVYGLSTDRLTPPTPSTSAAMLAALIHLFPKDNLWI</sequence>
<proteinExistence type="predicted"/>
<evidence type="ECO:0000313" key="2">
    <source>
        <dbReference type="Proteomes" id="UP001162483"/>
    </source>
</evidence>
<comment type="caution">
    <text evidence="1">The sequence shown here is derived from an EMBL/GenBank/DDBJ whole genome shotgun (WGS) entry which is preliminary data.</text>
</comment>
<organism evidence="1 2">
    <name type="scientific">Staurois parvus</name>
    <dbReference type="NCBI Taxonomy" id="386267"/>
    <lineage>
        <taxon>Eukaryota</taxon>
        <taxon>Metazoa</taxon>
        <taxon>Chordata</taxon>
        <taxon>Craniata</taxon>
        <taxon>Vertebrata</taxon>
        <taxon>Euteleostomi</taxon>
        <taxon>Amphibia</taxon>
        <taxon>Batrachia</taxon>
        <taxon>Anura</taxon>
        <taxon>Neobatrachia</taxon>
        <taxon>Ranoidea</taxon>
        <taxon>Ranidae</taxon>
        <taxon>Staurois</taxon>
    </lineage>
</organism>
<evidence type="ECO:0000313" key="1">
    <source>
        <dbReference type="EMBL" id="CAI9554412.1"/>
    </source>
</evidence>
<gene>
    <name evidence="1" type="ORF">SPARVUS_LOCUS4208698</name>
</gene>
<accession>A0ABN9C317</accession>
<dbReference type="EMBL" id="CATNWA010007615">
    <property type="protein sequence ID" value="CAI9554412.1"/>
    <property type="molecule type" value="Genomic_DNA"/>
</dbReference>
<reference evidence="1" key="1">
    <citation type="submission" date="2023-05" db="EMBL/GenBank/DDBJ databases">
        <authorList>
            <person name="Stuckert A."/>
        </authorList>
    </citation>
    <scope>NUCLEOTIDE SEQUENCE</scope>
</reference>
<protein>
    <submittedName>
        <fullName evidence="1">Uncharacterized protein</fullName>
    </submittedName>
</protein>